<keyword evidence="3 4" id="KW-0808">Transferase</keyword>
<comment type="similarity">
    <text evidence="1">Belongs to the trimethylamine methyltransferase family.</text>
</comment>
<dbReference type="Gene3D" id="3.20.20.480">
    <property type="entry name" value="Trimethylamine methyltransferase-like"/>
    <property type="match status" value="1"/>
</dbReference>
<name>A0A1M6BKP9_9BACT</name>
<dbReference type="InterPro" id="IPR010426">
    <property type="entry name" value="MTTB_MeTrfase"/>
</dbReference>
<dbReference type="GO" id="GO:0008168">
    <property type="term" value="F:methyltransferase activity"/>
    <property type="evidence" value="ECO:0007669"/>
    <property type="project" value="UniProtKB-KW"/>
</dbReference>
<evidence type="ECO:0000313" key="4">
    <source>
        <dbReference type="EMBL" id="SHI49360.1"/>
    </source>
</evidence>
<sequence>MLKKIRYNDYKNLWNRLVRNLIYDAKEVLLYCGVKIPHRKQNGSFVDYSEIIRRTTKGTDYGAIYDPGTSRIHFEPAYIQSVVDQAYRFDFPIVDRAFGPGGVAAFIHKQGEEDYELKDPQLNHILKQAMLARDNEMPFSFVCARQLSQYEVEQFGVTSNIFSGPKFFNISTDSGVQEAEEQIQSGQYIITNHTIFSSPLTLSFKENIDVFVQCVQRRIPVMLVTQPFSGQNGPMTPYGIALLAFAEFLAGMAIAFGINPETKVVNGALPTMCTPGKNPVLKLGSVVHNFVNYLVAYTSRLLDIASIQSGCTIDGRIHKDDLLGTDYQTVRAMILWDDMFEGWHMVRHCYGFLNDLAFFSFEKAEDDILALRHIQSLDENGITAVLANNVRLNRDIQRAEMFYQDPTLLFHREKDRLLEVIIETIDTYNGDFGSHSHTLQNIPQEWF</sequence>
<dbReference type="STRING" id="1121393.SAMN02745216_00013"/>
<keyword evidence="5" id="KW-1185">Reference proteome</keyword>
<evidence type="ECO:0000256" key="2">
    <source>
        <dbReference type="ARBA" id="ARBA00022603"/>
    </source>
</evidence>
<dbReference type="EMBL" id="FQZU01000001">
    <property type="protein sequence ID" value="SHI49360.1"/>
    <property type="molecule type" value="Genomic_DNA"/>
</dbReference>
<keyword evidence="2 4" id="KW-0489">Methyltransferase</keyword>
<organism evidence="4 5">
    <name type="scientific">Desulfatibacillum alkenivorans DSM 16219</name>
    <dbReference type="NCBI Taxonomy" id="1121393"/>
    <lineage>
        <taxon>Bacteria</taxon>
        <taxon>Pseudomonadati</taxon>
        <taxon>Thermodesulfobacteriota</taxon>
        <taxon>Desulfobacteria</taxon>
        <taxon>Desulfobacterales</taxon>
        <taxon>Desulfatibacillaceae</taxon>
        <taxon>Desulfatibacillum</taxon>
    </lineage>
</organism>
<proteinExistence type="inferred from homology"/>
<dbReference type="GO" id="GO:0032259">
    <property type="term" value="P:methylation"/>
    <property type="evidence" value="ECO:0007669"/>
    <property type="project" value="UniProtKB-KW"/>
</dbReference>
<evidence type="ECO:0000256" key="1">
    <source>
        <dbReference type="ARBA" id="ARBA00007137"/>
    </source>
</evidence>
<reference evidence="5" key="1">
    <citation type="submission" date="2016-11" db="EMBL/GenBank/DDBJ databases">
        <authorList>
            <person name="Varghese N."/>
            <person name="Submissions S."/>
        </authorList>
    </citation>
    <scope>NUCLEOTIDE SEQUENCE [LARGE SCALE GENOMIC DNA]</scope>
    <source>
        <strain evidence="5">DSM 16219</strain>
    </source>
</reference>
<dbReference type="Pfam" id="PF06253">
    <property type="entry name" value="MTTB"/>
    <property type="match status" value="1"/>
</dbReference>
<dbReference type="GO" id="GO:0015948">
    <property type="term" value="P:methanogenesis"/>
    <property type="evidence" value="ECO:0007669"/>
    <property type="project" value="InterPro"/>
</dbReference>
<dbReference type="Proteomes" id="UP000183994">
    <property type="component" value="Unassembled WGS sequence"/>
</dbReference>
<dbReference type="OrthoDB" id="5411540at2"/>
<dbReference type="AlphaFoldDB" id="A0A1M6BKP9"/>
<evidence type="ECO:0000313" key="5">
    <source>
        <dbReference type="Proteomes" id="UP000183994"/>
    </source>
</evidence>
<dbReference type="InterPro" id="IPR038601">
    <property type="entry name" value="MttB-like_sf"/>
</dbReference>
<gene>
    <name evidence="4" type="ORF">SAMN02745216_00013</name>
</gene>
<protein>
    <submittedName>
        <fullName evidence="4">Trimethylamine methyltransferase (MTTB)</fullName>
    </submittedName>
</protein>
<accession>A0A1M6BKP9</accession>
<dbReference type="RefSeq" id="WP_073471698.1">
    <property type="nucleotide sequence ID" value="NZ_FQZU01000001.1"/>
</dbReference>
<evidence type="ECO:0000256" key="3">
    <source>
        <dbReference type="ARBA" id="ARBA00022679"/>
    </source>
</evidence>